<feature type="region of interest" description="Disordered" evidence="1">
    <location>
        <begin position="200"/>
        <end position="222"/>
    </location>
</feature>
<evidence type="ECO:0000256" key="1">
    <source>
        <dbReference type="SAM" id="MobiDB-lite"/>
    </source>
</evidence>
<dbReference type="Proteomes" id="UP000308671">
    <property type="component" value="Unassembled WGS sequence"/>
</dbReference>
<comment type="caution">
    <text evidence="2">The sequence shown here is derived from an EMBL/GenBank/DDBJ whole genome shotgun (WGS) entry which is preliminary data.</text>
</comment>
<organism evidence="2 3">
    <name type="scientific">Botrytis galanthina</name>
    <dbReference type="NCBI Taxonomy" id="278940"/>
    <lineage>
        <taxon>Eukaryota</taxon>
        <taxon>Fungi</taxon>
        <taxon>Dikarya</taxon>
        <taxon>Ascomycota</taxon>
        <taxon>Pezizomycotina</taxon>
        <taxon>Leotiomycetes</taxon>
        <taxon>Helotiales</taxon>
        <taxon>Sclerotiniaceae</taxon>
        <taxon>Botrytis</taxon>
    </lineage>
</organism>
<feature type="region of interest" description="Disordered" evidence="1">
    <location>
        <begin position="1"/>
        <end position="50"/>
    </location>
</feature>
<feature type="compositionally biased region" description="Polar residues" evidence="1">
    <location>
        <begin position="30"/>
        <end position="40"/>
    </location>
</feature>
<feature type="region of interest" description="Disordered" evidence="1">
    <location>
        <begin position="63"/>
        <end position="98"/>
    </location>
</feature>
<dbReference type="AlphaFoldDB" id="A0A4S8R8B3"/>
<name>A0A4S8R8B3_9HELO</name>
<proteinExistence type="predicted"/>
<reference evidence="2 3" key="1">
    <citation type="submission" date="2017-12" db="EMBL/GenBank/DDBJ databases">
        <title>Comparative genomics of Botrytis spp.</title>
        <authorList>
            <person name="Valero-Jimenez C.A."/>
            <person name="Tapia P."/>
            <person name="Veloso J."/>
            <person name="Silva-Moreno E."/>
            <person name="Staats M."/>
            <person name="Valdes J.H."/>
            <person name="Van Kan J.A.L."/>
        </authorList>
    </citation>
    <scope>NUCLEOTIDE SEQUENCE [LARGE SCALE GENOMIC DNA]</scope>
    <source>
        <strain evidence="2 3">MUCL435</strain>
    </source>
</reference>
<accession>A0A4S8R8B3</accession>
<keyword evidence="3" id="KW-1185">Reference proteome</keyword>
<feature type="compositionally biased region" description="Low complexity" evidence="1">
    <location>
        <begin position="69"/>
        <end position="78"/>
    </location>
</feature>
<protein>
    <submittedName>
        <fullName evidence="2">Uncharacterized protein</fullName>
    </submittedName>
</protein>
<dbReference type="OrthoDB" id="3552478at2759"/>
<evidence type="ECO:0000313" key="3">
    <source>
        <dbReference type="Proteomes" id="UP000308671"/>
    </source>
</evidence>
<gene>
    <name evidence="2" type="ORF">BGAL_0076g00300</name>
</gene>
<sequence length="353" mass="39518">MELPKHDSRSLSSQRRLPTEKMYQGGSGSRDVSGQQYTTSPDDDVIMSDENWSYVTESEDTYMDDDYYTDGTHTGDTTIYRPSSGLAPQVSAPVKSFAPAQTPKKRYVPAPRRYRGILNPHEGAEDAAFFANANTRYQQGIREALRKSEEKCKEEKSRSARKEYTDLITGNNTVPAATNGEKINFMDLLWEKQRTTQASNDFKAQASWPRTKASKQKATGGGDISFSGLEKATAPKARVNEFKAKEIDNINKNKHIKELCTITFEDVEPKSQLHKPNTKIPFVDCDPENVKHSIAVLNEMEEAAAAEGITVQEFTNRAAVVHFNNAAAQYKTKDTELLAAEAHFRALASQYER</sequence>
<evidence type="ECO:0000313" key="2">
    <source>
        <dbReference type="EMBL" id="THV52545.1"/>
    </source>
</evidence>
<dbReference type="EMBL" id="PQXL01000076">
    <property type="protein sequence ID" value="THV52545.1"/>
    <property type="molecule type" value="Genomic_DNA"/>
</dbReference>